<evidence type="ECO:0008006" key="4">
    <source>
        <dbReference type="Google" id="ProtNLM"/>
    </source>
</evidence>
<reference evidence="2" key="1">
    <citation type="submission" date="2020-10" db="EMBL/GenBank/DDBJ databases">
        <authorList>
            <person name="Gilroy R."/>
        </authorList>
    </citation>
    <scope>NUCLEOTIDE SEQUENCE</scope>
    <source>
        <strain evidence="2">ChiW16-3235</strain>
    </source>
</reference>
<dbReference type="Proteomes" id="UP000823913">
    <property type="component" value="Unassembled WGS sequence"/>
</dbReference>
<accession>A0A9D1E564</accession>
<feature type="transmembrane region" description="Helical" evidence="1">
    <location>
        <begin position="156"/>
        <end position="178"/>
    </location>
</feature>
<name>A0A9D1E564_9FIRM</name>
<organism evidence="2 3">
    <name type="scientific">Candidatus Coproplasma avicola</name>
    <dbReference type="NCBI Taxonomy" id="2840744"/>
    <lineage>
        <taxon>Bacteria</taxon>
        <taxon>Bacillati</taxon>
        <taxon>Bacillota</taxon>
        <taxon>Clostridia</taxon>
        <taxon>Eubacteriales</taxon>
        <taxon>Candidatus Coproplasma</taxon>
    </lineage>
</organism>
<dbReference type="AlphaFoldDB" id="A0A9D1E564"/>
<feature type="transmembrane region" description="Helical" evidence="1">
    <location>
        <begin position="125"/>
        <end position="144"/>
    </location>
</feature>
<keyword evidence="1" id="KW-0812">Transmembrane</keyword>
<sequence length="190" mass="20138">MNVIFTAIFITSALILCVADPNAFIPALLDGARDAATTCLTLFCIYAVWTGLSRVADDAGINGAIAKKMYPFCRKFFKTNSAEGGRYAAMNLTCNVLGLGGAATPFGIKAMKTFDGEGNTFGRNLLFILNAASVQIIPSTIIALRASYGSASPADVFAPAILTTMICTGTAVGLNFLYDKLCRSLSRRYS</sequence>
<protein>
    <recommendedName>
        <fullName evidence="4">Spore maturation protein A</fullName>
    </recommendedName>
</protein>
<dbReference type="EMBL" id="DVHK01000004">
    <property type="protein sequence ID" value="HIR66476.1"/>
    <property type="molecule type" value="Genomic_DNA"/>
</dbReference>
<gene>
    <name evidence="2" type="ORF">IAB94_00335</name>
</gene>
<keyword evidence="1" id="KW-1133">Transmembrane helix</keyword>
<comment type="caution">
    <text evidence="2">The sequence shown here is derived from an EMBL/GenBank/DDBJ whole genome shotgun (WGS) entry which is preliminary data.</text>
</comment>
<keyword evidence="1" id="KW-0472">Membrane</keyword>
<reference evidence="2" key="2">
    <citation type="journal article" date="2021" name="PeerJ">
        <title>Extensive microbial diversity within the chicken gut microbiome revealed by metagenomics and culture.</title>
        <authorList>
            <person name="Gilroy R."/>
            <person name="Ravi A."/>
            <person name="Getino M."/>
            <person name="Pursley I."/>
            <person name="Horton D.L."/>
            <person name="Alikhan N.F."/>
            <person name="Baker D."/>
            <person name="Gharbi K."/>
            <person name="Hall N."/>
            <person name="Watson M."/>
            <person name="Adriaenssens E.M."/>
            <person name="Foster-Nyarko E."/>
            <person name="Jarju S."/>
            <person name="Secka A."/>
            <person name="Antonio M."/>
            <person name="Oren A."/>
            <person name="Chaudhuri R.R."/>
            <person name="La Ragione R."/>
            <person name="Hildebrand F."/>
            <person name="Pallen M.J."/>
        </authorList>
    </citation>
    <scope>NUCLEOTIDE SEQUENCE</scope>
    <source>
        <strain evidence="2">ChiW16-3235</strain>
    </source>
</reference>
<proteinExistence type="predicted"/>
<evidence type="ECO:0000313" key="2">
    <source>
        <dbReference type="EMBL" id="HIR66476.1"/>
    </source>
</evidence>
<evidence type="ECO:0000313" key="3">
    <source>
        <dbReference type="Proteomes" id="UP000823913"/>
    </source>
</evidence>
<evidence type="ECO:0000256" key="1">
    <source>
        <dbReference type="SAM" id="Phobius"/>
    </source>
</evidence>